<sequence length="61" mass="7031">MAKPKTYREWLQQQDYEVTQDQLAGHRNFLTVLMPTTKALALLLNKHAGHWDFPTSKFSGA</sequence>
<comment type="caution">
    <text evidence="1">The sequence shown here is derived from an EMBL/GenBank/DDBJ whole genome shotgun (WGS) entry which is preliminary data.</text>
</comment>
<feature type="non-terminal residue" evidence="1">
    <location>
        <position position="61"/>
    </location>
</feature>
<gene>
    <name evidence="1" type="ORF">LCGC14_2344450</name>
</gene>
<protein>
    <submittedName>
        <fullName evidence="1">Uncharacterized protein</fullName>
    </submittedName>
</protein>
<organism evidence="1">
    <name type="scientific">marine sediment metagenome</name>
    <dbReference type="NCBI Taxonomy" id="412755"/>
    <lineage>
        <taxon>unclassified sequences</taxon>
        <taxon>metagenomes</taxon>
        <taxon>ecological metagenomes</taxon>
    </lineage>
</organism>
<dbReference type="EMBL" id="LAZR01033990">
    <property type="protein sequence ID" value="KKL46552.1"/>
    <property type="molecule type" value="Genomic_DNA"/>
</dbReference>
<name>A0A0F9F652_9ZZZZ</name>
<proteinExistence type="predicted"/>
<reference evidence="1" key="1">
    <citation type="journal article" date="2015" name="Nature">
        <title>Complex archaea that bridge the gap between prokaryotes and eukaryotes.</title>
        <authorList>
            <person name="Spang A."/>
            <person name="Saw J.H."/>
            <person name="Jorgensen S.L."/>
            <person name="Zaremba-Niedzwiedzka K."/>
            <person name="Martijn J."/>
            <person name="Lind A.E."/>
            <person name="van Eijk R."/>
            <person name="Schleper C."/>
            <person name="Guy L."/>
            <person name="Ettema T.J."/>
        </authorList>
    </citation>
    <scope>NUCLEOTIDE SEQUENCE</scope>
</reference>
<accession>A0A0F9F652</accession>
<evidence type="ECO:0000313" key="1">
    <source>
        <dbReference type="EMBL" id="KKL46552.1"/>
    </source>
</evidence>
<dbReference type="AlphaFoldDB" id="A0A0F9F652"/>